<keyword evidence="3" id="KW-0378">Hydrolase</keyword>
<evidence type="ECO:0000313" key="5">
    <source>
        <dbReference type="EMBL" id="TVU02820.1"/>
    </source>
</evidence>
<keyword evidence="6" id="KW-1185">Reference proteome</keyword>
<dbReference type="PANTHER" id="PTHR34835:SF82">
    <property type="entry name" value="OS01G0826651 PROTEIN"/>
    <property type="match status" value="1"/>
</dbReference>
<dbReference type="Proteomes" id="UP000324897">
    <property type="component" value="Unassembled WGS sequence"/>
</dbReference>
<dbReference type="GO" id="GO:0006508">
    <property type="term" value="P:proteolysis"/>
    <property type="evidence" value="ECO:0007669"/>
    <property type="project" value="UniProtKB-KW"/>
</dbReference>
<comment type="similarity">
    <text evidence="1">Belongs to the peptidase C48 family.</text>
</comment>
<feature type="domain" description="Ubiquitin-like protease family profile" evidence="4">
    <location>
        <begin position="684"/>
        <end position="862"/>
    </location>
</feature>
<keyword evidence="2" id="KW-0645">Protease</keyword>
<reference evidence="5 6" key="1">
    <citation type="journal article" date="2019" name="Sci. Rep.">
        <title>A high-quality genome of Eragrostis curvula grass provides insights into Poaceae evolution and supports new strategies to enhance forage quality.</title>
        <authorList>
            <person name="Carballo J."/>
            <person name="Santos B.A.C.M."/>
            <person name="Zappacosta D."/>
            <person name="Garbus I."/>
            <person name="Selva J.P."/>
            <person name="Gallo C.A."/>
            <person name="Diaz A."/>
            <person name="Albertini E."/>
            <person name="Caccamo M."/>
            <person name="Echenique V."/>
        </authorList>
    </citation>
    <scope>NUCLEOTIDE SEQUENCE [LARGE SCALE GENOMIC DNA]</scope>
    <source>
        <strain evidence="6">cv. Victoria</strain>
        <tissue evidence="5">Leaf</tissue>
    </source>
</reference>
<dbReference type="GO" id="GO:0008234">
    <property type="term" value="F:cysteine-type peptidase activity"/>
    <property type="evidence" value="ECO:0007669"/>
    <property type="project" value="InterPro"/>
</dbReference>
<gene>
    <name evidence="5" type="ORF">EJB05_51668</name>
</gene>
<dbReference type="PANTHER" id="PTHR34835">
    <property type="entry name" value="OS07G0283600 PROTEIN-RELATED"/>
    <property type="match status" value="1"/>
</dbReference>
<sequence length="905" mass="103314">MSSDTKRSFDNVEAIKLSEIRSFPKSYSTRHSTKLFMTVVKKLSPEQRQSLVNVGFGKLLDISCSFTPKSLVSWIISQFDCSTRSLRFANGYSFHLNPYAVHKVFGVPIGGSKIELKTSDEASKFIKMETKCDGDSPTIKELVTLITTELSGDSFVRVFLLFALSTLLCPTSHSKASSKYFSPLIQVDKIKSYDWSELILEWLIEYIKRYQDKISSGKSCVLGGCTFFLVICYLQFLNVPELSIAATNQDLSFWTTSAVGYVTSRDLVSGFPPIYGKLHVKHILSTPFRDMASHSMNSNCKPQITEIASSDTREATRRKLSELTDTFNASVLDLIKPVVSNYASQYINILMSEEIRSSQALADNINSVVNELPFHSNSFLEYDHDENEATLTDLSESDDENYFSPKRNVTKLDVVPKCNMPLATDSVMSDASEKEPLMVMRELRFFPPKIEDSFVHPIEELFSKLMLECPVELSLDLVLPSALTSIEDYVSSEIKFFPIPEKPQESVSLLSLAMQDDHFDQKLEKHVENPLLIQKSSQNVSLAEQCLEQSSSCINSIESPPNTYGNGNCAFNHKTSTVSLFMKTVGFRTDNPIGDKYIHDTMSMEEFYQEKIIDELASGFRNCSQMIEQEAKVSFESKPTTSNDKVKSEAVIFATGAEKFFYDSFASNVPRTGPSEHIFQLENIWVDKRTLALSMRSGCWFHKYVMNCFCKMYNFEQEQRLKFRQRHPGEITKFFFLSDIAELLMKRLIHTDIKDCFTVRRIGVVLENVDYVFIPCSVNNQWFVVVVNFMAKRFDVLNSEPACTTGPQIDNVIYNFQNLFIMAFQRSEKFDIREFETNYIDVPKQNFRYDSGIFDVQFMQTYNGTSVQKFGNGDLIELRAKLLFQLLSFKDNKFYPKFIDLLTSP</sequence>
<evidence type="ECO:0000259" key="4">
    <source>
        <dbReference type="PROSITE" id="PS50600"/>
    </source>
</evidence>
<evidence type="ECO:0000313" key="6">
    <source>
        <dbReference type="Proteomes" id="UP000324897"/>
    </source>
</evidence>
<accession>A0A5J9SV05</accession>
<dbReference type="Gene3D" id="3.40.395.10">
    <property type="entry name" value="Adenoviral Proteinase, Chain A"/>
    <property type="match status" value="1"/>
</dbReference>
<comment type="caution">
    <text evidence="5">The sequence shown here is derived from an EMBL/GenBank/DDBJ whole genome shotgun (WGS) entry which is preliminary data.</text>
</comment>
<feature type="non-terminal residue" evidence="5">
    <location>
        <position position="1"/>
    </location>
</feature>
<dbReference type="OrthoDB" id="677376at2759"/>
<proteinExistence type="inferred from homology"/>
<dbReference type="AlphaFoldDB" id="A0A5J9SV05"/>
<name>A0A5J9SV05_9POAL</name>
<dbReference type="PROSITE" id="PS50600">
    <property type="entry name" value="ULP_PROTEASE"/>
    <property type="match status" value="1"/>
</dbReference>
<evidence type="ECO:0000256" key="3">
    <source>
        <dbReference type="ARBA" id="ARBA00022801"/>
    </source>
</evidence>
<dbReference type="Gramene" id="TVU02820">
    <property type="protein sequence ID" value="TVU02820"/>
    <property type="gene ID" value="EJB05_51668"/>
</dbReference>
<dbReference type="Pfam" id="PF02902">
    <property type="entry name" value="Peptidase_C48"/>
    <property type="match status" value="1"/>
</dbReference>
<dbReference type="InterPro" id="IPR003653">
    <property type="entry name" value="Peptidase_C48_C"/>
</dbReference>
<protein>
    <recommendedName>
        <fullName evidence="4">Ubiquitin-like protease family profile domain-containing protein</fullName>
    </recommendedName>
</protein>
<evidence type="ECO:0000256" key="2">
    <source>
        <dbReference type="ARBA" id="ARBA00022670"/>
    </source>
</evidence>
<dbReference type="EMBL" id="RWGY01000270">
    <property type="protein sequence ID" value="TVU02820.1"/>
    <property type="molecule type" value="Genomic_DNA"/>
</dbReference>
<evidence type="ECO:0000256" key="1">
    <source>
        <dbReference type="ARBA" id="ARBA00005234"/>
    </source>
</evidence>
<dbReference type="InterPro" id="IPR038765">
    <property type="entry name" value="Papain-like_cys_pep_sf"/>
</dbReference>
<dbReference type="SUPFAM" id="SSF54001">
    <property type="entry name" value="Cysteine proteinases"/>
    <property type="match status" value="1"/>
</dbReference>
<organism evidence="5 6">
    <name type="scientific">Eragrostis curvula</name>
    <name type="common">weeping love grass</name>
    <dbReference type="NCBI Taxonomy" id="38414"/>
    <lineage>
        <taxon>Eukaryota</taxon>
        <taxon>Viridiplantae</taxon>
        <taxon>Streptophyta</taxon>
        <taxon>Embryophyta</taxon>
        <taxon>Tracheophyta</taxon>
        <taxon>Spermatophyta</taxon>
        <taxon>Magnoliopsida</taxon>
        <taxon>Liliopsida</taxon>
        <taxon>Poales</taxon>
        <taxon>Poaceae</taxon>
        <taxon>PACMAD clade</taxon>
        <taxon>Chloridoideae</taxon>
        <taxon>Eragrostideae</taxon>
        <taxon>Eragrostidinae</taxon>
        <taxon>Eragrostis</taxon>
    </lineage>
</organism>